<reference evidence="2" key="3">
    <citation type="journal article" date="2021" name="World Allergy Organ. J.">
        <title>Chromosome-level assembly of Dermatophagoides farinae genome and transcriptome reveals two novel allergens Der f 37 and Der f 39.</title>
        <authorList>
            <person name="Chen J."/>
            <person name="Cai Z."/>
            <person name="Fan D."/>
            <person name="Hu J."/>
            <person name="Hou Y."/>
            <person name="He Y."/>
            <person name="Zhang Z."/>
            <person name="Zhao Z."/>
            <person name="Gao P."/>
            <person name="Hu W."/>
            <person name="Sun J."/>
            <person name="Li J."/>
            <person name="Ji K."/>
        </authorList>
    </citation>
    <scope>NUCLEOTIDE SEQUENCE</scope>
    <source>
        <strain evidence="2">JKM2019</strain>
    </source>
</reference>
<dbReference type="EMBL" id="SDOV01000007">
    <property type="protein sequence ID" value="KAH7640056.1"/>
    <property type="molecule type" value="Genomic_DNA"/>
</dbReference>
<protein>
    <submittedName>
        <fullName evidence="3">Uncharacterized protein</fullName>
    </submittedName>
</protein>
<evidence type="ECO:0000256" key="1">
    <source>
        <dbReference type="SAM" id="MobiDB-lite"/>
    </source>
</evidence>
<feature type="compositionally biased region" description="Basic and acidic residues" evidence="1">
    <location>
        <begin position="196"/>
        <end position="214"/>
    </location>
</feature>
<proteinExistence type="predicted"/>
<sequence>MFNAIHLINAANNDADDNHLVEIAAETKSSLWHPPPPPPASSHHDCQSKQDGKIILAVQTERQLKLQQINQPPKLPANSIPEIVIKSNDNELKLKFLSQSSSLHLEQLIKPPKYYHRQNPLDVQEIHEPTIQLKQLIKKPIHQNVHEIIIPTKTIVQEILPMKQIVKTIVSTANNHHQQKSPPSPSLHHGQEDDDQSNHHHEPQQQQHVIDERSLNLNLQSLSNQ</sequence>
<evidence type="ECO:0000313" key="4">
    <source>
        <dbReference type="Proteomes" id="UP000790347"/>
    </source>
</evidence>
<evidence type="ECO:0000313" key="3">
    <source>
        <dbReference type="EMBL" id="KAH9493404.1"/>
    </source>
</evidence>
<evidence type="ECO:0000313" key="2">
    <source>
        <dbReference type="EMBL" id="KAH7640056.1"/>
    </source>
</evidence>
<organism evidence="3 4">
    <name type="scientific">Dermatophagoides farinae</name>
    <name type="common">American house dust mite</name>
    <dbReference type="NCBI Taxonomy" id="6954"/>
    <lineage>
        <taxon>Eukaryota</taxon>
        <taxon>Metazoa</taxon>
        <taxon>Ecdysozoa</taxon>
        <taxon>Arthropoda</taxon>
        <taxon>Chelicerata</taxon>
        <taxon>Arachnida</taxon>
        <taxon>Acari</taxon>
        <taxon>Acariformes</taxon>
        <taxon>Sarcoptiformes</taxon>
        <taxon>Astigmata</taxon>
        <taxon>Psoroptidia</taxon>
        <taxon>Analgoidea</taxon>
        <taxon>Pyroglyphidae</taxon>
        <taxon>Dermatophagoidinae</taxon>
        <taxon>Dermatophagoides</taxon>
    </lineage>
</organism>
<accession>A0A922HH29</accession>
<dbReference type="Proteomes" id="UP000790347">
    <property type="component" value="Unassembled WGS sequence"/>
</dbReference>
<keyword evidence="4" id="KW-1185">Reference proteome</keyword>
<gene>
    <name evidence="3" type="ORF">DERF_014155</name>
    <name evidence="2" type="ORF">HUG17_4089</name>
</gene>
<comment type="caution">
    <text evidence="3">The sequence shown here is derived from an EMBL/GenBank/DDBJ whole genome shotgun (WGS) entry which is preliminary data.</text>
</comment>
<dbReference type="AlphaFoldDB" id="A0A922HH29"/>
<feature type="compositionally biased region" description="Low complexity" evidence="1">
    <location>
        <begin position="215"/>
        <end position="225"/>
    </location>
</feature>
<reference evidence="3" key="4">
    <citation type="journal article" date="2022" name="Res Sq">
        <title>Comparative Genomics Reveals Insights into the Divergent Evolution of Astigmatic Mites and Household Pest Adaptations.</title>
        <authorList>
            <person name="Xiong Q."/>
            <person name="Wan A.T.-Y."/>
            <person name="Liu X.-Y."/>
            <person name="Fung C.S.-H."/>
            <person name="Xiao X."/>
            <person name="Malainual N."/>
            <person name="Hou J."/>
            <person name="Wang L."/>
            <person name="Wang M."/>
            <person name="Yang K."/>
            <person name="Cui Y."/>
            <person name="Leung E."/>
            <person name="Nong W."/>
            <person name="Shin S.-K."/>
            <person name="Au S."/>
            <person name="Jeong K.Y."/>
            <person name="Chew F.T."/>
            <person name="Hui J."/>
            <person name="Leung T.F."/>
            <person name="Tungtrongchitr A."/>
            <person name="Zhong N."/>
            <person name="Liu Z."/>
            <person name="Tsui S."/>
        </authorList>
    </citation>
    <scope>NUCLEOTIDE SEQUENCE</scope>
    <source>
        <strain evidence="3">Derf</strain>
        <tissue evidence="3">Whole organism</tissue>
    </source>
</reference>
<feature type="region of interest" description="Disordered" evidence="1">
    <location>
        <begin position="29"/>
        <end position="49"/>
    </location>
</feature>
<feature type="region of interest" description="Disordered" evidence="1">
    <location>
        <begin position="173"/>
        <end position="225"/>
    </location>
</feature>
<name>A0A922HH29_DERFA</name>
<dbReference type="EMBL" id="ASGP02000008">
    <property type="protein sequence ID" value="KAH9493404.1"/>
    <property type="molecule type" value="Genomic_DNA"/>
</dbReference>
<reference evidence="3" key="1">
    <citation type="submission" date="2013-05" db="EMBL/GenBank/DDBJ databases">
        <authorList>
            <person name="Yim A.K.Y."/>
            <person name="Chan T.F."/>
            <person name="Ji K.M."/>
            <person name="Liu X.Y."/>
            <person name="Zhou J.W."/>
            <person name="Li R.Q."/>
            <person name="Yang K.Y."/>
            <person name="Li J."/>
            <person name="Li M."/>
            <person name="Law P.T.W."/>
            <person name="Wu Y.L."/>
            <person name="Cai Z.L."/>
            <person name="Qin H."/>
            <person name="Bao Y."/>
            <person name="Leung R.K.K."/>
            <person name="Ng P.K.S."/>
            <person name="Zou J."/>
            <person name="Zhong X.J."/>
            <person name="Ran P.X."/>
            <person name="Zhong N.S."/>
            <person name="Liu Z.G."/>
            <person name="Tsui S.K.W."/>
        </authorList>
    </citation>
    <scope>NUCLEOTIDE SEQUENCE</scope>
    <source>
        <strain evidence="3">Derf</strain>
        <tissue evidence="3">Whole organism</tissue>
    </source>
</reference>
<reference evidence="2" key="2">
    <citation type="submission" date="2020-06" db="EMBL/GenBank/DDBJ databases">
        <authorList>
            <person name="Ji K."/>
            <person name="Li J."/>
        </authorList>
    </citation>
    <scope>NUCLEOTIDE SEQUENCE</scope>
    <source>
        <strain evidence="2">JKM2019</strain>
        <tissue evidence="2">Whole body</tissue>
    </source>
</reference>
<dbReference type="Proteomes" id="UP000828236">
    <property type="component" value="Unassembled WGS sequence"/>
</dbReference>